<organism evidence="1 2">
    <name type="scientific">Scleroderma citrinum Foug A</name>
    <dbReference type="NCBI Taxonomy" id="1036808"/>
    <lineage>
        <taxon>Eukaryota</taxon>
        <taxon>Fungi</taxon>
        <taxon>Dikarya</taxon>
        <taxon>Basidiomycota</taxon>
        <taxon>Agaricomycotina</taxon>
        <taxon>Agaricomycetes</taxon>
        <taxon>Agaricomycetidae</taxon>
        <taxon>Boletales</taxon>
        <taxon>Sclerodermatineae</taxon>
        <taxon>Sclerodermataceae</taxon>
        <taxon>Scleroderma</taxon>
    </lineage>
</organism>
<protein>
    <submittedName>
        <fullName evidence="1">Uncharacterized protein</fullName>
    </submittedName>
</protein>
<evidence type="ECO:0000313" key="2">
    <source>
        <dbReference type="Proteomes" id="UP000053989"/>
    </source>
</evidence>
<name>A0A0C3EGU0_9AGAM</name>
<evidence type="ECO:0000313" key="1">
    <source>
        <dbReference type="EMBL" id="KIM67519.1"/>
    </source>
</evidence>
<dbReference type="EMBL" id="KN822012">
    <property type="protein sequence ID" value="KIM67519.1"/>
    <property type="molecule type" value="Genomic_DNA"/>
</dbReference>
<dbReference type="AlphaFoldDB" id="A0A0C3EGU0"/>
<dbReference type="InParanoid" id="A0A0C3EGU0"/>
<dbReference type="Proteomes" id="UP000053989">
    <property type="component" value="Unassembled WGS sequence"/>
</dbReference>
<reference evidence="1 2" key="1">
    <citation type="submission" date="2014-04" db="EMBL/GenBank/DDBJ databases">
        <authorList>
            <consortium name="DOE Joint Genome Institute"/>
            <person name="Kuo A."/>
            <person name="Kohler A."/>
            <person name="Nagy L.G."/>
            <person name="Floudas D."/>
            <person name="Copeland A."/>
            <person name="Barry K.W."/>
            <person name="Cichocki N."/>
            <person name="Veneault-Fourrey C."/>
            <person name="LaButti K."/>
            <person name="Lindquist E.A."/>
            <person name="Lipzen A."/>
            <person name="Lundell T."/>
            <person name="Morin E."/>
            <person name="Murat C."/>
            <person name="Sun H."/>
            <person name="Tunlid A."/>
            <person name="Henrissat B."/>
            <person name="Grigoriev I.V."/>
            <person name="Hibbett D.S."/>
            <person name="Martin F."/>
            <person name="Nordberg H.P."/>
            <person name="Cantor M.N."/>
            <person name="Hua S.X."/>
        </authorList>
    </citation>
    <scope>NUCLEOTIDE SEQUENCE [LARGE SCALE GENOMIC DNA]</scope>
    <source>
        <strain evidence="1 2">Foug A</strain>
    </source>
</reference>
<reference evidence="2" key="2">
    <citation type="submission" date="2015-01" db="EMBL/GenBank/DDBJ databases">
        <title>Evolutionary Origins and Diversification of the Mycorrhizal Mutualists.</title>
        <authorList>
            <consortium name="DOE Joint Genome Institute"/>
            <consortium name="Mycorrhizal Genomics Consortium"/>
            <person name="Kohler A."/>
            <person name="Kuo A."/>
            <person name="Nagy L.G."/>
            <person name="Floudas D."/>
            <person name="Copeland A."/>
            <person name="Barry K.W."/>
            <person name="Cichocki N."/>
            <person name="Veneault-Fourrey C."/>
            <person name="LaButti K."/>
            <person name="Lindquist E.A."/>
            <person name="Lipzen A."/>
            <person name="Lundell T."/>
            <person name="Morin E."/>
            <person name="Murat C."/>
            <person name="Riley R."/>
            <person name="Ohm R."/>
            <person name="Sun H."/>
            <person name="Tunlid A."/>
            <person name="Henrissat B."/>
            <person name="Grigoriev I.V."/>
            <person name="Hibbett D.S."/>
            <person name="Martin F."/>
        </authorList>
    </citation>
    <scope>NUCLEOTIDE SEQUENCE [LARGE SCALE GENOMIC DNA]</scope>
    <source>
        <strain evidence="2">Foug A</strain>
    </source>
</reference>
<dbReference type="HOGENOM" id="CLU_131107_0_0_1"/>
<gene>
    <name evidence="1" type="ORF">SCLCIDRAFT_21051</name>
</gene>
<sequence>MFPASPTSFPAQPPSPALSTFLVDPRKQLDVINQLLRELGECTQTASQLLDLVCYTPLSNHFPSSPFSSVSSFSNVWTPTSNAPPSPVFQRLDLSYTSSSVQAQFFASRQLTPSLATSPHPIDPNSLINPNGLFGSFTPGKLSLDSHTQHIHNGFVYNVPLPGETGQLYLVTVGR</sequence>
<dbReference type="OrthoDB" id="10600411at2759"/>
<keyword evidence="2" id="KW-1185">Reference proteome</keyword>
<proteinExistence type="predicted"/>
<accession>A0A0C3EGU0</accession>